<dbReference type="SMART" id="SM00944">
    <property type="entry name" value="Pro-kuma_activ"/>
    <property type="match status" value="1"/>
</dbReference>
<keyword evidence="6" id="KW-0106">Calcium</keyword>
<keyword evidence="3" id="KW-0479">Metal-binding</keyword>
<organism evidence="11 12">
    <name type="scientific">Solihabitans fulvus</name>
    <dbReference type="NCBI Taxonomy" id="1892852"/>
    <lineage>
        <taxon>Bacteria</taxon>
        <taxon>Bacillati</taxon>
        <taxon>Actinomycetota</taxon>
        <taxon>Actinomycetes</taxon>
        <taxon>Pseudonocardiales</taxon>
        <taxon>Pseudonocardiaceae</taxon>
        <taxon>Solihabitans</taxon>
    </lineage>
</organism>
<reference evidence="11 12" key="2">
    <citation type="submission" date="2019-09" db="EMBL/GenBank/DDBJ databases">
        <authorList>
            <person name="Jin C."/>
        </authorList>
    </citation>
    <scope>NUCLEOTIDE SEQUENCE [LARGE SCALE GENOMIC DNA]</scope>
    <source>
        <strain evidence="11 12">AN110305</strain>
    </source>
</reference>
<reference evidence="11 12" key="1">
    <citation type="submission" date="2019-09" db="EMBL/GenBank/DDBJ databases">
        <title>Goodfellowia gen. nov., a new genus of the Pseudonocardineae related to Actinoalloteichus, containing Goodfellowia coeruleoviolacea gen. nov., comb. nov. gen. nov., comb. nov.</title>
        <authorList>
            <person name="Labeda D."/>
        </authorList>
    </citation>
    <scope>NUCLEOTIDE SEQUENCE [LARGE SCALE GENOMIC DNA]</scope>
    <source>
        <strain evidence="11 12">AN110305</strain>
    </source>
</reference>
<dbReference type="GO" id="GO:0006508">
    <property type="term" value="P:proteolysis"/>
    <property type="evidence" value="ECO:0007669"/>
    <property type="project" value="UniProtKB-KW"/>
</dbReference>
<dbReference type="Gene3D" id="3.40.50.200">
    <property type="entry name" value="Peptidase S8/S53 domain"/>
    <property type="match status" value="1"/>
</dbReference>
<keyword evidence="4" id="KW-0378">Hydrolase</keyword>
<dbReference type="PANTHER" id="PTHR14218">
    <property type="entry name" value="PROTEASE S8 TRIPEPTIDYL PEPTIDASE I CLN2"/>
    <property type="match status" value="1"/>
</dbReference>
<evidence type="ECO:0000313" key="11">
    <source>
        <dbReference type="EMBL" id="KAA2260456.1"/>
    </source>
</evidence>
<dbReference type="Proteomes" id="UP000323454">
    <property type="component" value="Unassembled WGS sequence"/>
</dbReference>
<feature type="compositionally biased region" description="Polar residues" evidence="8">
    <location>
        <begin position="188"/>
        <end position="197"/>
    </location>
</feature>
<keyword evidence="7" id="KW-0865">Zymogen</keyword>
<dbReference type="GO" id="GO:0046872">
    <property type="term" value="F:metal ion binding"/>
    <property type="evidence" value="ECO:0007669"/>
    <property type="project" value="UniProtKB-KW"/>
</dbReference>
<proteinExistence type="predicted"/>
<dbReference type="PROSITE" id="PS00138">
    <property type="entry name" value="SUBTILASE_SER"/>
    <property type="match status" value="1"/>
</dbReference>
<dbReference type="InterPro" id="IPR023828">
    <property type="entry name" value="Peptidase_S8_Ser-AS"/>
</dbReference>
<accession>A0A5B2XB39</accession>
<dbReference type="SUPFAM" id="SSF54897">
    <property type="entry name" value="Protease propeptides/inhibitors"/>
    <property type="match status" value="1"/>
</dbReference>
<evidence type="ECO:0000256" key="8">
    <source>
        <dbReference type="SAM" id="MobiDB-lite"/>
    </source>
</evidence>
<dbReference type="InterPro" id="IPR036852">
    <property type="entry name" value="Peptidase_S8/S53_dom_sf"/>
</dbReference>
<dbReference type="InterPro" id="IPR050819">
    <property type="entry name" value="Tripeptidyl-peptidase_I"/>
</dbReference>
<evidence type="ECO:0000256" key="5">
    <source>
        <dbReference type="ARBA" id="ARBA00022825"/>
    </source>
</evidence>
<dbReference type="SUPFAM" id="SSF52743">
    <property type="entry name" value="Subtilisin-like"/>
    <property type="match status" value="1"/>
</dbReference>
<comment type="cofactor">
    <cofactor evidence="1">
        <name>Ca(2+)</name>
        <dbReference type="ChEBI" id="CHEBI:29108"/>
    </cofactor>
</comment>
<dbReference type="PANTHER" id="PTHR14218:SF15">
    <property type="entry name" value="TRIPEPTIDYL-PEPTIDASE 1"/>
    <property type="match status" value="1"/>
</dbReference>
<keyword evidence="2" id="KW-0645">Protease</keyword>
<protein>
    <submittedName>
        <fullName evidence="11">S8/S53 family peptidase</fullName>
    </submittedName>
</protein>
<feature type="chain" id="PRO_5039671917" evidence="9">
    <location>
        <begin position="23"/>
        <end position="662"/>
    </location>
</feature>
<dbReference type="Pfam" id="PF00082">
    <property type="entry name" value="Peptidase_S8"/>
    <property type="match status" value="1"/>
</dbReference>
<dbReference type="OrthoDB" id="3480681at2"/>
<dbReference type="EMBL" id="VUOB01000036">
    <property type="protein sequence ID" value="KAA2260456.1"/>
    <property type="molecule type" value="Genomic_DNA"/>
</dbReference>
<gene>
    <name evidence="11" type="ORF">F0L68_20180</name>
</gene>
<feature type="domain" description="Peptidase S53" evidence="10">
    <location>
        <begin position="250"/>
        <end position="662"/>
    </location>
</feature>
<feature type="region of interest" description="Disordered" evidence="8">
    <location>
        <begin position="188"/>
        <end position="217"/>
    </location>
</feature>
<dbReference type="CDD" id="cd04056">
    <property type="entry name" value="Peptidases_S53"/>
    <property type="match status" value="1"/>
</dbReference>
<evidence type="ECO:0000256" key="6">
    <source>
        <dbReference type="ARBA" id="ARBA00022837"/>
    </source>
</evidence>
<keyword evidence="5" id="KW-0720">Serine protease</keyword>
<dbReference type="InterPro" id="IPR030400">
    <property type="entry name" value="Sedolisin_dom"/>
</dbReference>
<dbReference type="AlphaFoldDB" id="A0A5B2XB39"/>
<evidence type="ECO:0000313" key="12">
    <source>
        <dbReference type="Proteomes" id="UP000323454"/>
    </source>
</evidence>
<evidence type="ECO:0000259" key="10">
    <source>
        <dbReference type="PROSITE" id="PS51695"/>
    </source>
</evidence>
<evidence type="ECO:0000256" key="4">
    <source>
        <dbReference type="ARBA" id="ARBA00022801"/>
    </source>
</evidence>
<evidence type="ECO:0000256" key="2">
    <source>
        <dbReference type="ARBA" id="ARBA00022670"/>
    </source>
</evidence>
<sequence length="662" mass="69583">MPTVFLALAVVGGMAGALPSSAAASDRASIPDSKPSWATPQAKVADAAPASKLTFRVYLKLRDQAGAEAAARAVSDPSSSAFRHYLTTDQVRAAYAPERRTVDAVRGWLGSAGITVGSVPANNQYVEATGTVDQVQHVFGVNLAKYDVKGAKLRAADRNLSVPATLAPQVLGVVGVDQALNLLKPSHVTSNDTTTKANEGKATTKPTIAPPPDGLRNSTQCSSYWGEKVDTTDPTYGGGFPSPLNYSPCGYQPAQIRSVYGLDQAVNWGFDGRGTTVAIIDAFASPTIYEDASQYAARHDAAHPLRKEQFNQLVFPETDPTQEDACGASGWYGEETLDVEAVHATAPGANILYVGGSDCQDLSLDKALNEVVSKNLAQIVSNSYGNQGEDVPADEVNAFSSIAQQAALEGIGVYFSSGDNGDEVSTIGTASPDFSASSPWVTAVGGTSLGIGKDGKRVFETGWETGRSVLSGGVYTPSAPGAYQYGSGGGTSRLFPEPFYQKGVVPDALAAKNQTGTNRGRVVPDISMLGDPNTGFLVGETQTFPAPEGVHYDEYRIGGTSLSSPLFAGMMAVSDQFTHFRHGFINPWLYKVTSHTPAITDVQHVSQADVRVDFVNGLDATGGLRTTVRSFDYPGLAISTARGYDDVTGLGTPNGFWFLALS</sequence>
<keyword evidence="9" id="KW-0732">Signal</keyword>
<keyword evidence="12" id="KW-1185">Reference proteome</keyword>
<comment type="caution">
    <text evidence="11">The sequence shown here is derived from an EMBL/GenBank/DDBJ whole genome shotgun (WGS) entry which is preliminary data.</text>
</comment>
<dbReference type="CDD" id="cd11377">
    <property type="entry name" value="Pro-peptidase_S53"/>
    <property type="match status" value="1"/>
</dbReference>
<dbReference type="GO" id="GO:0008240">
    <property type="term" value="F:tripeptidyl-peptidase activity"/>
    <property type="evidence" value="ECO:0007669"/>
    <property type="project" value="TreeGrafter"/>
</dbReference>
<dbReference type="InterPro" id="IPR015366">
    <property type="entry name" value="S53_propep"/>
</dbReference>
<feature type="signal peptide" evidence="9">
    <location>
        <begin position="1"/>
        <end position="22"/>
    </location>
</feature>
<evidence type="ECO:0000256" key="9">
    <source>
        <dbReference type="SAM" id="SignalP"/>
    </source>
</evidence>
<evidence type="ECO:0000256" key="3">
    <source>
        <dbReference type="ARBA" id="ARBA00022723"/>
    </source>
</evidence>
<dbReference type="PROSITE" id="PS51695">
    <property type="entry name" value="SEDOLISIN"/>
    <property type="match status" value="1"/>
</dbReference>
<dbReference type="InterPro" id="IPR000209">
    <property type="entry name" value="Peptidase_S8/S53_dom"/>
</dbReference>
<evidence type="ECO:0000256" key="7">
    <source>
        <dbReference type="ARBA" id="ARBA00023145"/>
    </source>
</evidence>
<dbReference type="Pfam" id="PF09286">
    <property type="entry name" value="Pro-kuma_activ"/>
    <property type="match status" value="1"/>
</dbReference>
<evidence type="ECO:0000256" key="1">
    <source>
        <dbReference type="ARBA" id="ARBA00001913"/>
    </source>
</evidence>
<name>A0A5B2XB39_9PSEU</name>
<dbReference type="GO" id="GO:0004252">
    <property type="term" value="F:serine-type endopeptidase activity"/>
    <property type="evidence" value="ECO:0007669"/>
    <property type="project" value="InterPro"/>
</dbReference>